<evidence type="ECO:0000313" key="1">
    <source>
        <dbReference type="EMBL" id="KAF2767573.1"/>
    </source>
</evidence>
<organism evidence="1 2">
    <name type="scientific">Teratosphaeria nubilosa</name>
    <dbReference type="NCBI Taxonomy" id="161662"/>
    <lineage>
        <taxon>Eukaryota</taxon>
        <taxon>Fungi</taxon>
        <taxon>Dikarya</taxon>
        <taxon>Ascomycota</taxon>
        <taxon>Pezizomycotina</taxon>
        <taxon>Dothideomycetes</taxon>
        <taxon>Dothideomycetidae</taxon>
        <taxon>Mycosphaerellales</taxon>
        <taxon>Teratosphaeriaceae</taxon>
        <taxon>Teratosphaeria</taxon>
    </lineage>
</organism>
<evidence type="ECO:0000313" key="2">
    <source>
        <dbReference type="Proteomes" id="UP000799436"/>
    </source>
</evidence>
<dbReference type="AlphaFoldDB" id="A0A6G1L3R5"/>
<protein>
    <submittedName>
        <fullName evidence="1">Uncharacterized protein</fullName>
    </submittedName>
</protein>
<dbReference type="EMBL" id="ML995854">
    <property type="protein sequence ID" value="KAF2767573.1"/>
    <property type="molecule type" value="Genomic_DNA"/>
</dbReference>
<sequence>MDYHSQHMRRRFMDDSVYRSAPTSPLAYTSDQIDARTPRYSPRTFCNDSPRTGYFDGAIEYDRGRMASSALDRGVYGYDTDSRWRGDGLTMNTRTNRDIAMLNAAITRPSNNAQLYPLVASDGRYPQHFSSPKRLEDLLRMRQVELDNIMLAYELGQNRDRSYRGPIMNGLENRDPYSRSRSERLRNLIALSEYLGAHQVAEHLRLGR</sequence>
<accession>A0A6G1L3R5</accession>
<dbReference type="OrthoDB" id="5389823at2759"/>
<gene>
    <name evidence="1" type="ORF">EJ03DRAFT_145212</name>
</gene>
<name>A0A6G1L3R5_9PEZI</name>
<dbReference type="Proteomes" id="UP000799436">
    <property type="component" value="Unassembled WGS sequence"/>
</dbReference>
<reference evidence="1" key="1">
    <citation type="journal article" date="2020" name="Stud. Mycol.">
        <title>101 Dothideomycetes genomes: a test case for predicting lifestyles and emergence of pathogens.</title>
        <authorList>
            <person name="Haridas S."/>
            <person name="Albert R."/>
            <person name="Binder M."/>
            <person name="Bloem J."/>
            <person name="Labutti K."/>
            <person name="Salamov A."/>
            <person name="Andreopoulos B."/>
            <person name="Baker S."/>
            <person name="Barry K."/>
            <person name="Bills G."/>
            <person name="Bluhm B."/>
            <person name="Cannon C."/>
            <person name="Castanera R."/>
            <person name="Culley D."/>
            <person name="Daum C."/>
            <person name="Ezra D."/>
            <person name="Gonzalez J."/>
            <person name="Henrissat B."/>
            <person name="Kuo A."/>
            <person name="Liang C."/>
            <person name="Lipzen A."/>
            <person name="Lutzoni F."/>
            <person name="Magnuson J."/>
            <person name="Mondo S."/>
            <person name="Nolan M."/>
            <person name="Ohm R."/>
            <person name="Pangilinan J."/>
            <person name="Park H.-J."/>
            <person name="Ramirez L."/>
            <person name="Alfaro M."/>
            <person name="Sun H."/>
            <person name="Tritt A."/>
            <person name="Yoshinaga Y."/>
            <person name="Zwiers L.-H."/>
            <person name="Turgeon B."/>
            <person name="Goodwin S."/>
            <person name="Spatafora J."/>
            <person name="Crous P."/>
            <person name="Grigoriev I."/>
        </authorList>
    </citation>
    <scope>NUCLEOTIDE SEQUENCE</scope>
    <source>
        <strain evidence="1">CBS 116005</strain>
    </source>
</reference>
<proteinExistence type="predicted"/>
<keyword evidence="2" id="KW-1185">Reference proteome</keyword>